<gene>
    <name evidence="2" type="ORF">HAX54_020058</name>
</gene>
<evidence type="ECO:0000313" key="2">
    <source>
        <dbReference type="EMBL" id="MCD9561097.1"/>
    </source>
</evidence>
<comment type="caution">
    <text evidence="2">The sequence shown here is derived from an EMBL/GenBank/DDBJ whole genome shotgun (WGS) entry which is preliminary data.</text>
</comment>
<dbReference type="EMBL" id="JACEIK010002426">
    <property type="protein sequence ID" value="MCD9561097.1"/>
    <property type="molecule type" value="Genomic_DNA"/>
</dbReference>
<accession>A0ABS8UQ98</accession>
<name>A0ABS8UQ98_DATST</name>
<reference evidence="2 3" key="1">
    <citation type="journal article" date="2021" name="BMC Genomics">
        <title>Datura genome reveals duplications of psychoactive alkaloid biosynthetic genes and high mutation rate following tissue culture.</title>
        <authorList>
            <person name="Rajewski A."/>
            <person name="Carter-House D."/>
            <person name="Stajich J."/>
            <person name="Litt A."/>
        </authorList>
    </citation>
    <scope>NUCLEOTIDE SEQUENCE [LARGE SCALE GENOMIC DNA]</scope>
    <source>
        <strain evidence="2">AR-01</strain>
    </source>
</reference>
<proteinExistence type="predicted"/>
<protein>
    <submittedName>
        <fullName evidence="2">Uncharacterized protein</fullName>
    </submittedName>
</protein>
<feature type="region of interest" description="Disordered" evidence="1">
    <location>
        <begin position="33"/>
        <end position="108"/>
    </location>
</feature>
<dbReference type="Proteomes" id="UP000823775">
    <property type="component" value="Unassembled WGS sequence"/>
</dbReference>
<sequence length="150" mass="17041">MGLVVTRSPWTVKNLAVSRECNFLNMFHERQDGPSLLMTPRKNDRGELELNSDISWRARKQQVPPPQSEEGGAAIKEASGIKEDSSSGNGIDVEDETSSSDRRRHQEIRVKSVQYREDIQWQIEGMHEIYTTGLETTVRGTIKRSILEEA</sequence>
<evidence type="ECO:0000313" key="3">
    <source>
        <dbReference type="Proteomes" id="UP000823775"/>
    </source>
</evidence>
<keyword evidence="3" id="KW-1185">Reference proteome</keyword>
<organism evidence="2 3">
    <name type="scientific">Datura stramonium</name>
    <name type="common">Jimsonweed</name>
    <name type="synonym">Common thornapple</name>
    <dbReference type="NCBI Taxonomy" id="4076"/>
    <lineage>
        <taxon>Eukaryota</taxon>
        <taxon>Viridiplantae</taxon>
        <taxon>Streptophyta</taxon>
        <taxon>Embryophyta</taxon>
        <taxon>Tracheophyta</taxon>
        <taxon>Spermatophyta</taxon>
        <taxon>Magnoliopsida</taxon>
        <taxon>eudicotyledons</taxon>
        <taxon>Gunneridae</taxon>
        <taxon>Pentapetalae</taxon>
        <taxon>asterids</taxon>
        <taxon>lamiids</taxon>
        <taxon>Solanales</taxon>
        <taxon>Solanaceae</taxon>
        <taxon>Solanoideae</taxon>
        <taxon>Datureae</taxon>
        <taxon>Datura</taxon>
    </lineage>
</organism>
<evidence type="ECO:0000256" key="1">
    <source>
        <dbReference type="SAM" id="MobiDB-lite"/>
    </source>
</evidence>